<dbReference type="InterPro" id="IPR011250">
    <property type="entry name" value="OMP/PagP_B-barrel"/>
</dbReference>
<dbReference type="EMBL" id="VLKW01000006">
    <property type="protein sequence ID" value="TWI45882.1"/>
    <property type="molecule type" value="Genomic_DNA"/>
</dbReference>
<keyword evidence="2 3" id="KW-0732">Signal</keyword>
<dbReference type="Pfam" id="PF13505">
    <property type="entry name" value="OMP_b-brl"/>
    <property type="match status" value="1"/>
</dbReference>
<reference evidence="6" key="2">
    <citation type="submission" date="2019-07" db="EMBL/GenBank/DDBJ databases">
        <authorList>
            <person name="Whitman W."/>
            <person name="Huntemann M."/>
            <person name="Clum A."/>
            <person name="Pillay M."/>
            <person name="Palaniappan K."/>
            <person name="Varghese N."/>
            <person name="Mikhailova N."/>
            <person name="Stamatis D."/>
            <person name="Reddy T."/>
            <person name="Daum C."/>
            <person name="Shapiro N."/>
            <person name="Ivanova N."/>
            <person name="Kyrpides N."/>
            <person name="Woyke T."/>
        </authorList>
    </citation>
    <scope>NUCLEOTIDE SEQUENCE</scope>
    <source>
        <strain evidence="6">CGMCC 1.10685</strain>
    </source>
</reference>
<dbReference type="Gene3D" id="2.40.160.20">
    <property type="match status" value="1"/>
</dbReference>
<evidence type="ECO:0000313" key="8">
    <source>
        <dbReference type="Proteomes" id="UP000437862"/>
    </source>
</evidence>
<feature type="chain" id="PRO_5044617851" evidence="3">
    <location>
        <begin position="20"/>
        <end position="215"/>
    </location>
</feature>
<proteinExistence type="predicted"/>
<reference evidence="6 7" key="1">
    <citation type="journal article" date="2015" name="Stand. Genomic Sci.">
        <title>Genomic Encyclopedia of Bacterial and Archaeal Type Strains, Phase III: the genomes of soil and plant-associated and newly described type strains.</title>
        <authorList>
            <person name="Whitman W.B."/>
            <person name="Woyke T."/>
            <person name="Klenk H.P."/>
            <person name="Zhou Y."/>
            <person name="Lilburn T.G."/>
            <person name="Beck B.J."/>
            <person name="De Vos P."/>
            <person name="Vandamme P."/>
            <person name="Eisen J.A."/>
            <person name="Garrity G."/>
            <person name="Hugenholtz P."/>
            <person name="Kyrpides N.C."/>
        </authorList>
    </citation>
    <scope>NUCLEOTIDE SEQUENCE [LARGE SCALE GENOMIC DNA]</scope>
    <source>
        <strain evidence="6 7">CGMCC 1.10685</strain>
    </source>
</reference>
<evidence type="ECO:0000256" key="2">
    <source>
        <dbReference type="ARBA" id="ARBA00022729"/>
    </source>
</evidence>
<comment type="subcellular location">
    <subcellularLocation>
        <location evidence="1">Cell outer membrane</location>
    </subcellularLocation>
</comment>
<feature type="signal peptide" evidence="3">
    <location>
        <begin position="1"/>
        <end position="19"/>
    </location>
</feature>
<dbReference type="GO" id="GO:0009279">
    <property type="term" value="C:cell outer membrane"/>
    <property type="evidence" value="ECO:0007669"/>
    <property type="project" value="UniProtKB-SubCell"/>
</dbReference>
<dbReference type="InterPro" id="IPR027385">
    <property type="entry name" value="Beta-barrel_OMP"/>
</dbReference>
<dbReference type="SUPFAM" id="SSF56925">
    <property type="entry name" value="OMPA-like"/>
    <property type="match status" value="1"/>
</dbReference>
<dbReference type="AlphaFoldDB" id="A0A562PN39"/>
<sequence length="215" mass="23348">MKHRISMAMLAVGTLALHAAGAEPTRYWGVHAGANTLKDWDARVDFGAGTPFDGRADLKRGVHGGVQVGHADGHGRYELEYERGSLRFERLTLGPISEAVDGRGHYDAVFANAYRTDSFGNGFGTFAGGGIGWGRVKLPQLGLASTDCPCFGPASKSGFAWQLRAGVEYRPAPQYAFSLQYTWLGLPAPERNSSPSIDYDKRRFGALSLGYSRRF</sequence>
<dbReference type="Proteomes" id="UP000437862">
    <property type="component" value="Chromosome"/>
</dbReference>
<dbReference type="OrthoDB" id="8750267at2"/>
<evidence type="ECO:0000313" key="7">
    <source>
        <dbReference type="Proteomes" id="UP000315112"/>
    </source>
</evidence>
<gene>
    <name evidence="5" type="ORF">GO485_16205</name>
    <name evidence="6" type="ORF">IP92_03312</name>
</gene>
<feature type="domain" description="Outer membrane protein beta-barrel" evidence="4">
    <location>
        <begin position="8"/>
        <end position="215"/>
    </location>
</feature>
<protein>
    <submittedName>
        <fullName evidence="6">Opacity protein-like surface antigen</fullName>
    </submittedName>
    <submittedName>
        <fullName evidence="5">Outer membrane beta-barrel protein</fullName>
    </submittedName>
</protein>
<keyword evidence="8" id="KW-1185">Reference proteome</keyword>
<reference evidence="5 8" key="3">
    <citation type="submission" date="2019-12" db="EMBL/GenBank/DDBJ databases">
        <title>Draft Genome Sequences of Six Type Strains of the Genus Massilia.</title>
        <authorList>
            <person name="Miess H."/>
            <person name="Frediansyah A."/>
            <person name="Goeker M."/>
            <person name="Gross H."/>
        </authorList>
    </citation>
    <scope>NUCLEOTIDE SEQUENCE [LARGE SCALE GENOMIC DNA]</scope>
    <source>
        <strain evidence="5 8">DSM 26639</strain>
    </source>
</reference>
<evidence type="ECO:0000256" key="3">
    <source>
        <dbReference type="SAM" id="SignalP"/>
    </source>
</evidence>
<evidence type="ECO:0000256" key="1">
    <source>
        <dbReference type="ARBA" id="ARBA00004442"/>
    </source>
</evidence>
<accession>A0A562PN39</accession>
<evidence type="ECO:0000313" key="5">
    <source>
        <dbReference type="EMBL" id="QGZ40444.1"/>
    </source>
</evidence>
<evidence type="ECO:0000259" key="4">
    <source>
        <dbReference type="Pfam" id="PF13505"/>
    </source>
</evidence>
<dbReference type="RefSeq" id="WP_145876920.1">
    <property type="nucleotide sequence ID" value="NZ_CP046904.1"/>
</dbReference>
<organism evidence="6 7">
    <name type="scientific">Pseudoduganella flava</name>
    <dbReference type="NCBI Taxonomy" id="871742"/>
    <lineage>
        <taxon>Bacteria</taxon>
        <taxon>Pseudomonadati</taxon>
        <taxon>Pseudomonadota</taxon>
        <taxon>Betaproteobacteria</taxon>
        <taxon>Burkholderiales</taxon>
        <taxon>Oxalobacteraceae</taxon>
        <taxon>Telluria group</taxon>
        <taxon>Pseudoduganella</taxon>
    </lineage>
</organism>
<name>A0A562PN39_9BURK</name>
<evidence type="ECO:0000313" key="6">
    <source>
        <dbReference type="EMBL" id="TWI45882.1"/>
    </source>
</evidence>
<dbReference type="Proteomes" id="UP000315112">
    <property type="component" value="Unassembled WGS sequence"/>
</dbReference>
<dbReference type="EMBL" id="CP046904">
    <property type="protein sequence ID" value="QGZ40444.1"/>
    <property type="molecule type" value="Genomic_DNA"/>
</dbReference>